<comment type="catalytic activity">
    <reaction evidence="16 18 20">
        <text>L-threonyl-[protein] + FAD = FMN-L-threonyl-[protein] + AMP + H(+)</text>
        <dbReference type="Rhea" id="RHEA:36847"/>
        <dbReference type="Rhea" id="RHEA-COMP:11060"/>
        <dbReference type="Rhea" id="RHEA-COMP:11061"/>
        <dbReference type="ChEBI" id="CHEBI:15378"/>
        <dbReference type="ChEBI" id="CHEBI:30013"/>
        <dbReference type="ChEBI" id="CHEBI:57692"/>
        <dbReference type="ChEBI" id="CHEBI:74257"/>
        <dbReference type="ChEBI" id="CHEBI:456215"/>
        <dbReference type="EC" id="2.7.1.180"/>
    </reaction>
</comment>
<dbReference type="GO" id="GO:0046872">
    <property type="term" value="F:metal ion binding"/>
    <property type="evidence" value="ECO:0007669"/>
    <property type="project" value="UniProtKB-UniRule"/>
</dbReference>
<keyword evidence="22" id="KW-1185">Reference proteome</keyword>
<dbReference type="EMBL" id="QQOH01000001">
    <property type="protein sequence ID" value="RDE25339.1"/>
    <property type="molecule type" value="Genomic_DNA"/>
</dbReference>
<evidence type="ECO:0000256" key="6">
    <source>
        <dbReference type="ARBA" id="ARBA00022630"/>
    </source>
</evidence>
<feature type="chain" id="PRO_5016477018" description="FAD:protein FMN transferase" evidence="20">
    <location>
        <begin position="17"/>
        <end position="344"/>
    </location>
</feature>
<comment type="cofactor">
    <cofactor evidence="19">
        <name>Mg(2+)</name>
        <dbReference type="ChEBI" id="CHEBI:18420"/>
    </cofactor>
    <cofactor evidence="19">
        <name>Mn(2+)</name>
        <dbReference type="ChEBI" id="CHEBI:29035"/>
    </cofactor>
    <text evidence="19">Magnesium. Can also use manganese.</text>
</comment>
<keyword evidence="14 20" id="KW-0449">Lipoprotein</keyword>
<dbReference type="Proteomes" id="UP000253769">
    <property type="component" value="Unassembled WGS sequence"/>
</dbReference>
<comment type="function">
    <text evidence="20">Flavin transferase that catalyzes the transfer of the FMN moiety of FAD and its covalent binding to the hydroxyl group of a threonine residue in a target flavoprotein.</text>
</comment>
<dbReference type="Pfam" id="PF02424">
    <property type="entry name" value="ApbE"/>
    <property type="match status" value="1"/>
</dbReference>
<feature type="binding site" evidence="19">
    <location>
        <position position="297"/>
    </location>
    <ligand>
        <name>Mg(2+)</name>
        <dbReference type="ChEBI" id="CHEBI:18420"/>
    </ligand>
</feature>
<evidence type="ECO:0000256" key="20">
    <source>
        <dbReference type="RuleBase" id="RU363002"/>
    </source>
</evidence>
<keyword evidence="11 18" id="KW-0460">Magnesium</keyword>
<evidence type="ECO:0000256" key="19">
    <source>
        <dbReference type="PIRSR" id="PIRSR006268-2"/>
    </source>
</evidence>
<evidence type="ECO:0000256" key="16">
    <source>
        <dbReference type="ARBA" id="ARBA00048540"/>
    </source>
</evidence>
<dbReference type="EC" id="2.7.1.180" evidence="2 18"/>
<evidence type="ECO:0000313" key="21">
    <source>
        <dbReference type="EMBL" id="RDE25339.1"/>
    </source>
</evidence>
<evidence type="ECO:0000256" key="13">
    <source>
        <dbReference type="ARBA" id="ARBA00023139"/>
    </source>
</evidence>
<evidence type="ECO:0000256" key="1">
    <source>
        <dbReference type="ARBA" id="ARBA00008282"/>
    </source>
</evidence>
<evidence type="ECO:0000256" key="10">
    <source>
        <dbReference type="ARBA" id="ARBA00022827"/>
    </source>
</evidence>
<keyword evidence="9 20" id="KW-0732">Signal</keyword>
<name>A0A369WWD0_9GAMM</name>
<keyword evidence="4" id="KW-1003">Cell membrane</keyword>
<feature type="binding site" evidence="19">
    <location>
        <position position="180"/>
    </location>
    <ligand>
        <name>Mg(2+)</name>
        <dbReference type="ChEBI" id="CHEBI:18420"/>
    </ligand>
</feature>
<protein>
    <recommendedName>
        <fullName evidence="3 18">FAD:protein FMN transferase</fullName>
        <ecNumber evidence="2 18">2.7.1.180</ecNumber>
    </recommendedName>
    <alternativeName>
        <fullName evidence="15 18">Flavin transferase</fullName>
    </alternativeName>
</protein>
<evidence type="ECO:0000256" key="18">
    <source>
        <dbReference type="PIRNR" id="PIRNR006268"/>
    </source>
</evidence>
<evidence type="ECO:0000256" key="11">
    <source>
        <dbReference type="ARBA" id="ARBA00022842"/>
    </source>
</evidence>
<keyword evidence="6 18" id="KW-0285">Flavoprotein</keyword>
<keyword evidence="13" id="KW-0564">Palmitate</keyword>
<dbReference type="FunFam" id="3.10.520.10:FF:000001">
    <property type="entry name" value="FAD:protein FMN transferase"/>
    <property type="match status" value="1"/>
</dbReference>
<evidence type="ECO:0000256" key="8">
    <source>
        <dbReference type="ARBA" id="ARBA00022723"/>
    </source>
</evidence>
<comment type="similarity">
    <text evidence="1 18 20">Belongs to the ApbE family.</text>
</comment>
<evidence type="ECO:0000256" key="17">
    <source>
        <dbReference type="ARBA" id="ARBA00060485"/>
    </source>
</evidence>
<keyword evidence="5 20" id="KW-0997">Cell inner membrane</keyword>
<dbReference type="SUPFAM" id="SSF143631">
    <property type="entry name" value="ApbE-like"/>
    <property type="match status" value="1"/>
</dbReference>
<evidence type="ECO:0000313" key="22">
    <source>
        <dbReference type="Proteomes" id="UP000253769"/>
    </source>
</evidence>
<sequence>MMFHIRYRIAALLALAAVLLTGCTDGDPRVAVHALSGQTMGTSYHIKVVASEELDKANLQQRIQAVLDRIEARMSTYREDSELSRFNRLQGQDWFDVSDETAAVVSLAQTISDQTQGAFDATVGPLVNLWGFGPDPRIHNAPDSALIDERMQQIGYQAVQVRQQPPSLSKQQSRSLDLSAIAKGYAVDQLAELLANEFDGFMVEVGGELRLHGNKPGDKPWRIAIERPDVGSRKLQQVIEVGDNAIATSGDYRNYFEQDGVRFSHTIDPKTGRPIRHRLASVTVVDPSCARADAFATAMMVLGDEKGLALATELGLNVFFIVKSDEGFVEKHTPGFERFIKSPN</sequence>
<accession>A0A369WWD0</accession>
<feature type="signal peptide" evidence="20">
    <location>
        <begin position="1"/>
        <end position="16"/>
    </location>
</feature>
<dbReference type="GO" id="GO:0005886">
    <property type="term" value="C:plasma membrane"/>
    <property type="evidence" value="ECO:0007669"/>
    <property type="project" value="UniProtKB-SubCell"/>
</dbReference>
<evidence type="ECO:0000256" key="12">
    <source>
        <dbReference type="ARBA" id="ARBA00023136"/>
    </source>
</evidence>
<evidence type="ECO:0000256" key="5">
    <source>
        <dbReference type="ARBA" id="ARBA00022519"/>
    </source>
</evidence>
<keyword evidence="7 18" id="KW-0808">Transferase</keyword>
<evidence type="ECO:0000256" key="4">
    <source>
        <dbReference type="ARBA" id="ARBA00022475"/>
    </source>
</evidence>
<keyword evidence="8 18" id="KW-0479">Metal-binding</keyword>
<keyword evidence="10 18" id="KW-0274">FAD</keyword>
<proteinExistence type="inferred from homology"/>
<dbReference type="AlphaFoldDB" id="A0A369WWD0"/>
<evidence type="ECO:0000256" key="7">
    <source>
        <dbReference type="ARBA" id="ARBA00022679"/>
    </source>
</evidence>
<dbReference type="InterPro" id="IPR003374">
    <property type="entry name" value="ApbE-like_sf"/>
</dbReference>
<comment type="caution">
    <text evidence="21">The sequence shown here is derived from an EMBL/GenBank/DDBJ whole genome shotgun (WGS) entry which is preliminary data.</text>
</comment>
<dbReference type="PROSITE" id="PS51257">
    <property type="entry name" value="PROKAR_LIPOPROTEIN"/>
    <property type="match status" value="1"/>
</dbReference>
<dbReference type="Gene3D" id="3.10.520.10">
    <property type="entry name" value="ApbE-like domains"/>
    <property type="match status" value="1"/>
</dbReference>
<feature type="binding site" evidence="19">
    <location>
        <position position="293"/>
    </location>
    <ligand>
        <name>Mg(2+)</name>
        <dbReference type="ChEBI" id="CHEBI:18420"/>
    </ligand>
</feature>
<dbReference type="PANTHER" id="PTHR30040:SF2">
    <property type="entry name" value="FAD:PROTEIN FMN TRANSFERASE"/>
    <property type="match status" value="1"/>
</dbReference>
<evidence type="ECO:0000256" key="3">
    <source>
        <dbReference type="ARBA" id="ARBA00016337"/>
    </source>
</evidence>
<gene>
    <name evidence="21" type="ORF">DV711_04990</name>
</gene>
<evidence type="ECO:0000256" key="9">
    <source>
        <dbReference type="ARBA" id="ARBA00022729"/>
    </source>
</evidence>
<evidence type="ECO:0000256" key="15">
    <source>
        <dbReference type="ARBA" id="ARBA00031306"/>
    </source>
</evidence>
<evidence type="ECO:0000256" key="14">
    <source>
        <dbReference type="ARBA" id="ARBA00023288"/>
    </source>
</evidence>
<dbReference type="GO" id="GO:0016740">
    <property type="term" value="F:transferase activity"/>
    <property type="evidence" value="ECO:0007669"/>
    <property type="project" value="UniProtKB-UniRule"/>
</dbReference>
<dbReference type="PANTHER" id="PTHR30040">
    <property type="entry name" value="THIAMINE BIOSYNTHESIS LIPOPROTEIN APBE"/>
    <property type="match status" value="1"/>
</dbReference>
<comment type="subcellular location">
    <subcellularLocation>
        <location evidence="17 20">Cell inner membrane</location>
        <topology evidence="17 20">Lipid-anchor</topology>
        <orientation evidence="17 20">Periplasmic side</orientation>
    </subcellularLocation>
</comment>
<dbReference type="InterPro" id="IPR024932">
    <property type="entry name" value="ApbE"/>
</dbReference>
<dbReference type="PIRSF" id="PIRSF006268">
    <property type="entry name" value="ApbE"/>
    <property type="match status" value="1"/>
</dbReference>
<keyword evidence="12" id="KW-0472">Membrane</keyword>
<reference evidence="21 22" key="1">
    <citation type="submission" date="2018-07" db="EMBL/GenBank/DDBJ databases">
        <title>Motiliproteus coralliicola sp. nov., a bacterium isolated from Coral.</title>
        <authorList>
            <person name="Wang G."/>
        </authorList>
    </citation>
    <scope>NUCLEOTIDE SEQUENCE [LARGE SCALE GENOMIC DNA]</scope>
    <source>
        <strain evidence="21 22">C34</strain>
    </source>
</reference>
<evidence type="ECO:0000256" key="2">
    <source>
        <dbReference type="ARBA" id="ARBA00011955"/>
    </source>
</evidence>
<organism evidence="21 22">
    <name type="scientific">Motiliproteus coralliicola</name>
    <dbReference type="NCBI Taxonomy" id="2283196"/>
    <lineage>
        <taxon>Bacteria</taxon>
        <taxon>Pseudomonadati</taxon>
        <taxon>Pseudomonadota</taxon>
        <taxon>Gammaproteobacteria</taxon>
        <taxon>Oceanospirillales</taxon>
        <taxon>Oceanospirillaceae</taxon>
        <taxon>Motiliproteus</taxon>
    </lineage>
</organism>
<dbReference type="OrthoDB" id="9778595at2"/>